<dbReference type="AlphaFoldDB" id="A0A9W7EZE1"/>
<dbReference type="GO" id="GO:0003785">
    <property type="term" value="F:actin monomer binding"/>
    <property type="evidence" value="ECO:0007669"/>
    <property type="project" value="TreeGrafter"/>
</dbReference>
<evidence type="ECO:0000256" key="1">
    <source>
        <dbReference type="ARBA" id="ARBA00004245"/>
    </source>
</evidence>
<evidence type="ECO:0000256" key="6">
    <source>
        <dbReference type="ARBA" id="ARBA00023212"/>
    </source>
</evidence>
<evidence type="ECO:0000259" key="9">
    <source>
        <dbReference type="PROSITE" id="PS51263"/>
    </source>
</evidence>
<evidence type="ECO:0000256" key="7">
    <source>
        <dbReference type="ARBA" id="ARBA00038532"/>
    </source>
</evidence>
<dbReference type="GO" id="GO:0051016">
    <property type="term" value="P:barbed-end actin filament capping"/>
    <property type="evidence" value="ECO:0007669"/>
    <property type="project" value="TreeGrafter"/>
</dbReference>
<dbReference type="InterPro" id="IPR028458">
    <property type="entry name" value="Twinfilin"/>
</dbReference>
<comment type="subunit">
    <text evidence="7">Interacts with G-actin; ADP-actin form.</text>
</comment>
<dbReference type="PANTHER" id="PTHR13759:SF1">
    <property type="entry name" value="TWINFILIN"/>
    <property type="match status" value="1"/>
</dbReference>
<proteinExistence type="inferred from homology"/>
<dbReference type="InterPro" id="IPR029006">
    <property type="entry name" value="ADF-H/Gelsolin-like_dom_sf"/>
</dbReference>
<dbReference type="GO" id="GO:0005737">
    <property type="term" value="C:cytoplasm"/>
    <property type="evidence" value="ECO:0007669"/>
    <property type="project" value="TreeGrafter"/>
</dbReference>
<name>A0A9W7EZE1_9STRA</name>
<comment type="similarity">
    <text evidence="2">Belongs to the actin-binding proteins ADF family. Twinfilin subfamily.</text>
</comment>
<keyword evidence="6" id="KW-0206">Cytoskeleton</keyword>
<dbReference type="GO" id="GO:0030042">
    <property type="term" value="P:actin filament depolymerization"/>
    <property type="evidence" value="ECO:0007669"/>
    <property type="project" value="TreeGrafter"/>
</dbReference>
<keyword evidence="11" id="KW-1185">Reference proteome</keyword>
<accession>A0A9W7EZE1</accession>
<dbReference type="PANTHER" id="PTHR13759">
    <property type="entry name" value="TWINFILIN"/>
    <property type="match status" value="1"/>
</dbReference>
<evidence type="ECO:0000256" key="2">
    <source>
        <dbReference type="ARBA" id="ARBA00009557"/>
    </source>
</evidence>
<gene>
    <name evidence="10" type="ORF">TrST_g10768</name>
</gene>
<dbReference type="OrthoDB" id="10006997at2759"/>
<keyword evidence="3" id="KW-0963">Cytoplasm</keyword>
<evidence type="ECO:0000256" key="4">
    <source>
        <dbReference type="ARBA" id="ARBA00022737"/>
    </source>
</evidence>
<evidence type="ECO:0000256" key="5">
    <source>
        <dbReference type="ARBA" id="ARBA00023203"/>
    </source>
</evidence>
<reference evidence="11" key="1">
    <citation type="journal article" date="2023" name="Commun. Biol.">
        <title>Genome analysis of Parmales, the sister group of diatoms, reveals the evolutionary specialization of diatoms from phago-mixotrophs to photoautotrophs.</title>
        <authorList>
            <person name="Ban H."/>
            <person name="Sato S."/>
            <person name="Yoshikawa S."/>
            <person name="Yamada K."/>
            <person name="Nakamura Y."/>
            <person name="Ichinomiya M."/>
            <person name="Sato N."/>
            <person name="Blanc-Mathieu R."/>
            <person name="Endo H."/>
            <person name="Kuwata A."/>
            <person name="Ogata H."/>
        </authorList>
    </citation>
    <scope>NUCLEOTIDE SEQUENCE [LARGE SCALE GENOMIC DNA]</scope>
    <source>
        <strain evidence="11">NIES 3701</strain>
    </source>
</reference>
<keyword evidence="5" id="KW-0009">Actin-binding</keyword>
<evidence type="ECO:0000313" key="10">
    <source>
        <dbReference type="EMBL" id="GMH98074.1"/>
    </source>
</evidence>
<organism evidence="10 11">
    <name type="scientific">Triparma strigata</name>
    <dbReference type="NCBI Taxonomy" id="1606541"/>
    <lineage>
        <taxon>Eukaryota</taxon>
        <taxon>Sar</taxon>
        <taxon>Stramenopiles</taxon>
        <taxon>Ochrophyta</taxon>
        <taxon>Bolidophyceae</taxon>
        <taxon>Parmales</taxon>
        <taxon>Triparmaceae</taxon>
        <taxon>Triparma</taxon>
    </lineage>
</organism>
<dbReference type="Proteomes" id="UP001165085">
    <property type="component" value="Unassembled WGS sequence"/>
</dbReference>
<dbReference type="EMBL" id="BRXY01000508">
    <property type="protein sequence ID" value="GMH98074.1"/>
    <property type="molecule type" value="Genomic_DNA"/>
</dbReference>
<keyword evidence="4" id="KW-0677">Repeat</keyword>
<dbReference type="GO" id="GO:0005884">
    <property type="term" value="C:actin filament"/>
    <property type="evidence" value="ECO:0007669"/>
    <property type="project" value="TreeGrafter"/>
</dbReference>
<dbReference type="GO" id="GO:0051015">
    <property type="term" value="F:actin filament binding"/>
    <property type="evidence" value="ECO:0007669"/>
    <property type="project" value="TreeGrafter"/>
</dbReference>
<feature type="domain" description="ADF-H" evidence="9">
    <location>
        <begin position="1"/>
        <end position="134"/>
    </location>
</feature>
<sequence length="345" mass="36717">MSGLSANLQIEPAVMQAFAAMDARALHLAISGESIVLEKTLGSLSNDTSSEFDALQTQVSTDEAKFILFNLGSPVNKWLLVAWVPDMAQVRSKMLYSSSKDHVKKTLGLTSFKGDYYANDVADLKWDSYSASLVKVVSLNEREEVLEQEKQDKIADGGGQVTAGAAMGVVPFSLTSEATAQLTKFKSGELHFVSLGLGAECTINVSEGFDASGVNIVGAVGSAPLASKLVQTSPSFVCVRCAGPIAGSTVEVFVYSCPENSPVRTKMSFSTAKSAALSEMKRVGVVFEKNFEITETSEVDDVLKTIVEGEKSGASSAAAEIKHKKPSRPGKGRARQIKKFVPDDP</sequence>
<evidence type="ECO:0000256" key="8">
    <source>
        <dbReference type="SAM" id="MobiDB-lite"/>
    </source>
</evidence>
<feature type="region of interest" description="Disordered" evidence="8">
    <location>
        <begin position="313"/>
        <end position="345"/>
    </location>
</feature>
<dbReference type="PROSITE" id="PS51263">
    <property type="entry name" value="ADF_H"/>
    <property type="match status" value="1"/>
</dbReference>
<dbReference type="SUPFAM" id="SSF55753">
    <property type="entry name" value="Actin depolymerizing proteins"/>
    <property type="match status" value="2"/>
</dbReference>
<dbReference type="Gene3D" id="3.40.20.10">
    <property type="entry name" value="Severin"/>
    <property type="match status" value="2"/>
</dbReference>
<feature type="compositionally biased region" description="Basic residues" evidence="8">
    <location>
        <begin position="322"/>
        <end position="338"/>
    </location>
</feature>
<dbReference type="SMART" id="SM00102">
    <property type="entry name" value="ADF"/>
    <property type="match status" value="1"/>
</dbReference>
<comment type="subcellular location">
    <subcellularLocation>
        <location evidence="1">Cytoplasm</location>
        <location evidence="1">Cytoskeleton</location>
    </subcellularLocation>
</comment>
<comment type="caution">
    <text evidence="10">The sequence shown here is derived from an EMBL/GenBank/DDBJ whole genome shotgun (WGS) entry which is preliminary data.</text>
</comment>
<evidence type="ECO:0000256" key="3">
    <source>
        <dbReference type="ARBA" id="ARBA00022490"/>
    </source>
</evidence>
<evidence type="ECO:0000313" key="11">
    <source>
        <dbReference type="Proteomes" id="UP001165085"/>
    </source>
</evidence>
<protein>
    <recommendedName>
        <fullName evidence="9">ADF-H domain-containing protein</fullName>
    </recommendedName>
</protein>
<dbReference type="Pfam" id="PF00241">
    <property type="entry name" value="Cofilin_ADF"/>
    <property type="match status" value="2"/>
</dbReference>
<dbReference type="InterPro" id="IPR002108">
    <property type="entry name" value="ADF-H"/>
</dbReference>